<name>A0ABQ1KPE9_9RHOB</name>
<keyword evidence="5" id="KW-1185">Reference proteome</keyword>
<protein>
    <submittedName>
        <fullName evidence="4">Phosphopantetheine-binding protein</fullName>
    </submittedName>
</protein>
<keyword evidence="1" id="KW-0596">Phosphopantetheine</keyword>
<dbReference type="PROSITE" id="PS50075">
    <property type="entry name" value="CARRIER"/>
    <property type="match status" value="1"/>
</dbReference>
<sequence length="86" mass="9448">MSVTDRVIRIIAEQAMIEPSDVALTDTMQDLGIDSMGLVECIFALEEEFDITVPFNANEPQASDFDISSVETVVAGVERLVARQKD</sequence>
<dbReference type="Pfam" id="PF00550">
    <property type="entry name" value="PP-binding"/>
    <property type="match status" value="1"/>
</dbReference>
<dbReference type="InterPro" id="IPR003231">
    <property type="entry name" value="ACP"/>
</dbReference>
<organism evidence="4 5">
    <name type="scientific">Marivita lacus</name>
    <dbReference type="NCBI Taxonomy" id="1323742"/>
    <lineage>
        <taxon>Bacteria</taxon>
        <taxon>Pseudomonadati</taxon>
        <taxon>Pseudomonadota</taxon>
        <taxon>Alphaproteobacteria</taxon>
        <taxon>Rhodobacterales</taxon>
        <taxon>Roseobacteraceae</taxon>
        <taxon>Marivita</taxon>
    </lineage>
</organism>
<dbReference type="InterPro" id="IPR036736">
    <property type="entry name" value="ACP-like_sf"/>
</dbReference>
<evidence type="ECO:0000256" key="2">
    <source>
        <dbReference type="ARBA" id="ARBA00022553"/>
    </source>
</evidence>
<dbReference type="SUPFAM" id="SSF47336">
    <property type="entry name" value="ACP-like"/>
    <property type="match status" value="1"/>
</dbReference>
<accession>A0ABQ1KPE9</accession>
<dbReference type="EMBL" id="BMFC01000004">
    <property type="protein sequence ID" value="GGC03515.1"/>
    <property type="molecule type" value="Genomic_DNA"/>
</dbReference>
<comment type="caution">
    <text evidence="4">The sequence shown here is derived from an EMBL/GenBank/DDBJ whole genome shotgun (WGS) entry which is preliminary data.</text>
</comment>
<dbReference type="RefSeq" id="WP_188481920.1">
    <property type="nucleotide sequence ID" value="NZ_BMFC01000004.1"/>
</dbReference>
<evidence type="ECO:0000259" key="3">
    <source>
        <dbReference type="PROSITE" id="PS50075"/>
    </source>
</evidence>
<feature type="domain" description="Carrier" evidence="3">
    <location>
        <begin position="1"/>
        <end position="81"/>
    </location>
</feature>
<keyword evidence="2" id="KW-0597">Phosphoprotein</keyword>
<evidence type="ECO:0000313" key="5">
    <source>
        <dbReference type="Proteomes" id="UP000645462"/>
    </source>
</evidence>
<dbReference type="InterPro" id="IPR009081">
    <property type="entry name" value="PP-bd_ACP"/>
</dbReference>
<evidence type="ECO:0000313" key="4">
    <source>
        <dbReference type="EMBL" id="GGC03515.1"/>
    </source>
</evidence>
<reference evidence="5" key="1">
    <citation type="journal article" date="2019" name="Int. J. Syst. Evol. Microbiol.">
        <title>The Global Catalogue of Microorganisms (GCM) 10K type strain sequencing project: providing services to taxonomists for standard genome sequencing and annotation.</title>
        <authorList>
            <consortium name="The Broad Institute Genomics Platform"/>
            <consortium name="The Broad Institute Genome Sequencing Center for Infectious Disease"/>
            <person name="Wu L."/>
            <person name="Ma J."/>
        </authorList>
    </citation>
    <scope>NUCLEOTIDE SEQUENCE [LARGE SCALE GENOMIC DNA]</scope>
    <source>
        <strain evidence="5">CGMCC 1.12478</strain>
    </source>
</reference>
<evidence type="ECO:0000256" key="1">
    <source>
        <dbReference type="ARBA" id="ARBA00022450"/>
    </source>
</evidence>
<gene>
    <name evidence="4" type="primary">acpP1</name>
    <name evidence="4" type="ORF">GCM10011363_20150</name>
</gene>
<dbReference type="PANTHER" id="PTHR20863:SF76">
    <property type="entry name" value="CARRIER DOMAIN-CONTAINING PROTEIN"/>
    <property type="match status" value="1"/>
</dbReference>
<dbReference type="PANTHER" id="PTHR20863">
    <property type="entry name" value="ACYL CARRIER PROTEIN"/>
    <property type="match status" value="1"/>
</dbReference>
<dbReference type="Proteomes" id="UP000645462">
    <property type="component" value="Unassembled WGS sequence"/>
</dbReference>
<dbReference type="Gene3D" id="1.10.1200.10">
    <property type="entry name" value="ACP-like"/>
    <property type="match status" value="1"/>
</dbReference>
<proteinExistence type="predicted"/>